<keyword evidence="3" id="KW-0862">Zinc</keyword>
<dbReference type="InterPro" id="IPR013083">
    <property type="entry name" value="Znf_RING/FYVE/PHD"/>
</dbReference>
<dbReference type="SUPFAM" id="SSF57845">
    <property type="entry name" value="B-box zinc-binding domain"/>
    <property type="match status" value="1"/>
</dbReference>
<dbReference type="InterPro" id="IPR043136">
    <property type="entry name" value="B30.2/SPRY_sf"/>
</dbReference>
<dbReference type="SUPFAM" id="SSF49899">
    <property type="entry name" value="Concanavalin A-like lectins/glucanases"/>
    <property type="match status" value="1"/>
</dbReference>
<dbReference type="InterPro" id="IPR000315">
    <property type="entry name" value="Znf_B-box"/>
</dbReference>
<dbReference type="PRINTS" id="PR01407">
    <property type="entry name" value="BUTYPHLNCDUF"/>
</dbReference>
<dbReference type="Gene3D" id="2.60.120.920">
    <property type="match status" value="1"/>
</dbReference>
<evidence type="ECO:0000313" key="8">
    <source>
        <dbReference type="Proteomes" id="UP000694923"/>
    </source>
</evidence>
<dbReference type="RefSeq" id="XP_008590513.1">
    <property type="nucleotide sequence ID" value="XM_008592291.1"/>
</dbReference>
<dbReference type="Pfam" id="PF13765">
    <property type="entry name" value="PRY"/>
    <property type="match status" value="1"/>
</dbReference>
<gene>
    <name evidence="9" type="primary">LOC103607824</name>
</gene>
<evidence type="ECO:0000256" key="2">
    <source>
        <dbReference type="ARBA" id="ARBA00022771"/>
    </source>
</evidence>
<name>A0ABM0SCC2_GALVR</name>
<dbReference type="CDD" id="cd16594">
    <property type="entry name" value="RING-HC_TRIM7-like_C-IV"/>
    <property type="match status" value="1"/>
</dbReference>
<evidence type="ECO:0000259" key="6">
    <source>
        <dbReference type="PROSITE" id="PS50119"/>
    </source>
</evidence>
<dbReference type="InterPro" id="IPR006574">
    <property type="entry name" value="PRY"/>
</dbReference>
<dbReference type="SMART" id="SM00589">
    <property type="entry name" value="PRY"/>
    <property type="match status" value="1"/>
</dbReference>
<feature type="domain" description="B30.2/SPRY" evidence="7">
    <location>
        <begin position="277"/>
        <end position="461"/>
    </location>
</feature>
<dbReference type="PANTHER" id="PTHR24103">
    <property type="entry name" value="E3 UBIQUITIN-PROTEIN LIGASE TRIM"/>
    <property type="match status" value="1"/>
</dbReference>
<feature type="domain" description="RING-type" evidence="5">
    <location>
        <begin position="16"/>
        <end position="56"/>
    </location>
</feature>
<dbReference type="PROSITE" id="PS00518">
    <property type="entry name" value="ZF_RING_1"/>
    <property type="match status" value="1"/>
</dbReference>
<keyword evidence="2 4" id="KW-0863">Zinc-finger</keyword>
<dbReference type="InterPro" id="IPR050143">
    <property type="entry name" value="TRIM/RBCC"/>
</dbReference>
<evidence type="ECO:0000259" key="5">
    <source>
        <dbReference type="PROSITE" id="PS50089"/>
    </source>
</evidence>
<dbReference type="InterPro" id="IPR001870">
    <property type="entry name" value="B30.2/SPRY"/>
</dbReference>
<protein>
    <submittedName>
        <fullName evidence="9">Tripartite motif-containing protein 75</fullName>
    </submittedName>
</protein>
<dbReference type="SUPFAM" id="SSF57850">
    <property type="entry name" value="RING/U-box"/>
    <property type="match status" value="1"/>
</dbReference>
<dbReference type="Gene3D" id="3.30.160.60">
    <property type="entry name" value="Classic Zinc Finger"/>
    <property type="match status" value="1"/>
</dbReference>
<evidence type="ECO:0000256" key="4">
    <source>
        <dbReference type="PROSITE-ProRule" id="PRU00024"/>
    </source>
</evidence>
<dbReference type="Pfam" id="PF00643">
    <property type="entry name" value="zf-B_box"/>
    <property type="match status" value="1"/>
</dbReference>
<proteinExistence type="predicted"/>
<evidence type="ECO:0000313" key="9">
    <source>
        <dbReference type="RefSeq" id="XP_008590513.1"/>
    </source>
</evidence>
<organism evidence="8 9">
    <name type="scientific">Galeopterus variegatus</name>
    <name type="common">Malayan flying lemur</name>
    <name type="synonym">Cynocephalus variegatus</name>
    <dbReference type="NCBI Taxonomy" id="482537"/>
    <lineage>
        <taxon>Eukaryota</taxon>
        <taxon>Metazoa</taxon>
        <taxon>Chordata</taxon>
        <taxon>Craniata</taxon>
        <taxon>Vertebrata</taxon>
        <taxon>Euteleostomi</taxon>
        <taxon>Mammalia</taxon>
        <taxon>Eutheria</taxon>
        <taxon>Euarchontoglires</taxon>
        <taxon>Dermoptera</taxon>
        <taxon>Cynocephalidae</taxon>
        <taxon>Galeopterus</taxon>
    </lineage>
</organism>
<accession>A0ABM0SCC2</accession>
<dbReference type="Pfam" id="PF15227">
    <property type="entry name" value="zf-C3HC4_4"/>
    <property type="match status" value="1"/>
</dbReference>
<dbReference type="PROSITE" id="PS50089">
    <property type="entry name" value="ZF_RING_2"/>
    <property type="match status" value="1"/>
</dbReference>
<evidence type="ECO:0000256" key="1">
    <source>
        <dbReference type="ARBA" id="ARBA00022723"/>
    </source>
</evidence>
<dbReference type="Proteomes" id="UP000694923">
    <property type="component" value="Unplaced"/>
</dbReference>
<dbReference type="PROSITE" id="PS50188">
    <property type="entry name" value="B302_SPRY"/>
    <property type="match status" value="1"/>
</dbReference>
<dbReference type="InterPro" id="IPR003877">
    <property type="entry name" value="SPRY_dom"/>
</dbReference>
<dbReference type="PROSITE" id="PS50119">
    <property type="entry name" value="ZF_BBOX"/>
    <property type="match status" value="1"/>
</dbReference>
<sequence>MASAAFLAELQAEASCPICLDYLRDPVTTDCGHNFCGSCIRQCWEDLQDIFPCPVCLHHCPDNSLKRNTQLCHMTDVVKQLPTTRSKRKRQEEKALCEQHSQVLDLFCERDLELLCPQCRVSSEHRGHLLMPIEQAAAILRKRLKSYMEPLRKQREDAEMGRDAQLSNSIALRTKVENWRRELHSQSEQLSRLLAKKQEADFLDLLMEEKDVTEKLSKNSTALSQHISTLRSLLSEMNERCAQSDVELLTGIETMYSRYENLKTPAVIPCELKTPSLCLPPQYIGLQKVTDAFKAELTLDPETAHPNLIISEDRKAVAYGMRKHNVPSSPRRFTSYPAVLSAEGFAAGRHYWQVEVRSTGDWALGVCKESSHGSAVTSAWPKDGCWQIEHWTSPGGTRDPGRLLRIGIFLDYDLGELSFYNMSNRSHIYTFTDAFTEKLWPYFSAGPRSSSLTICELTDEW</sequence>
<keyword evidence="8" id="KW-1185">Reference proteome</keyword>
<dbReference type="InterPro" id="IPR003879">
    <property type="entry name" value="Butyrophylin_SPRY"/>
</dbReference>
<keyword evidence="1" id="KW-0479">Metal-binding</keyword>
<dbReference type="InterPro" id="IPR001841">
    <property type="entry name" value="Znf_RING"/>
</dbReference>
<dbReference type="InterPro" id="IPR017907">
    <property type="entry name" value="Znf_RING_CS"/>
</dbReference>
<dbReference type="Pfam" id="PF00622">
    <property type="entry name" value="SPRY"/>
    <property type="match status" value="1"/>
</dbReference>
<dbReference type="SMART" id="SM00336">
    <property type="entry name" value="BBOX"/>
    <property type="match status" value="1"/>
</dbReference>
<feature type="domain" description="B box-type" evidence="6">
    <location>
        <begin position="92"/>
        <end position="133"/>
    </location>
</feature>
<dbReference type="Gene3D" id="3.30.40.10">
    <property type="entry name" value="Zinc/RING finger domain, C3HC4 (zinc finger)"/>
    <property type="match status" value="1"/>
</dbReference>
<dbReference type="InterPro" id="IPR013320">
    <property type="entry name" value="ConA-like_dom_sf"/>
</dbReference>
<reference evidence="9" key="1">
    <citation type="submission" date="2025-08" db="UniProtKB">
        <authorList>
            <consortium name="RefSeq"/>
        </authorList>
    </citation>
    <scope>IDENTIFICATION</scope>
</reference>
<evidence type="ECO:0000259" key="7">
    <source>
        <dbReference type="PROSITE" id="PS50188"/>
    </source>
</evidence>
<evidence type="ECO:0000256" key="3">
    <source>
        <dbReference type="ARBA" id="ARBA00022833"/>
    </source>
</evidence>
<dbReference type="SMART" id="SM00449">
    <property type="entry name" value="SPRY"/>
    <property type="match status" value="1"/>
</dbReference>
<dbReference type="GeneID" id="103607824"/>
<dbReference type="SMART" id="SM00184">
    <property type="entry name" value="RING"/>
    <property type="match status" value="1"/>
</dbReference>